<evidence type="ECO:0000256" key="1">
    <source>
        <dbReference type="SAM" id="Phobius"/>
    </source>
</evidence>
<keyword evidence="1" id="KW-0472">Membrane</keyword>
<keyword evidence="1" id="KW-1133">Transmembrane helix</keyword>
<evidence type="ECO:0000313" key="2">
    <source>
        <dbReference type="EMBL" id="ROU10108.1"/>
    </source>
</evidence>
<organism evidence="2 3">
    <name type="scientific">Kluyvera ascorbata</name>
    <dbReference type="NCBI Taxonomy" id="51288"/>
    <lineage>
        <taxon>Bacteria</taxon>
        <taxon>Pseudomonadati</taxon>
        <taxon>Pseudomonadota</taxon>
        <taxon>Gammaproteobacteria</taxon>
        <taxon>Enterobacterales</taxon>
        <taxon>Enterobacteriaceae</taxon>
        <taxon>Kluyvera</taxon>
    </lineage>
</organism>
<protein>
    <submittedName>
        <fullName evidence="2">Uncharacterized protein</fullName>
    </submittedName>
</protein>
<feature type="transmembrane region" description="Helical" evidence="1">
    <location>
        <begin position="145"/>
        <end position="167"/>
    </location>
</feature>
<sequence length="172" mass="17508">MNVWVNGNVPKTEKRTGRAIALSTAIAAAGLLIKLSIMVNVTMCLIQLAALGVSFAAGVMLVNKGGVARYGFMLSAAGWLLVLLTLLGGHMGAMLLPGIVVGGLGLGLAHGPFHSSKSNISVWSSVAALGAAWLIQANSAPGVNGYGFAFALLIDLALLGAVLVSIAEREEV</sequence>
<dbReference type="Proteomes" id="UP000268051">
    <property type="component" value="Unassembled WGS sequence"/>
</dbReference>
<dbReference type="EMBL" id="RHFN01000034">
    <property type="protein sequence ID" value="ROU10108.1"/>
    <property type="molecule type" value="Genomic_DNA"/>
</dbReference>
<keyword evidence="1" id="KW-0812">Transmembrane</keyword>
<name>A0A3N2RRM4_9ENTR</name>
<proteinExistence type="predicted"/>
<accession>A0A3N2RRM4</accession>
<dbReference type="AlphaFoldDB" id="A0A3N2RRM4"/>
<evidence type="ECO:0000313" key="3">
    <source>
        <dbReference type="Proteomes" id="UP000268051"/>
    </source>
</evidence>
<feature type="transmembrane region" description="Helical" evidence="1">
    <location>
        <begin position="20"/>
        <end position="39"/>
    </location>
</feature>
<gene>
    <name evidence="2" type="ORF">EB837_22625</name>
</gene>
<comment type="caution">
    <text evidence="2">The sequence shown here is derived from an EMBL/GenBank/DDBJ whole genome shotgun (WGS) entry which is preliminary data.</text>
</comment>
<feature type="transmembrane region" description="Helical" evidence="1">
    <location>
        <begin position="45"/>
        <end position="63"/>
    </location>
</feature>
<reference evidence="2 3" key="1">
    <citation type="submission" date="2018-10" db="EMBL/GenBank/DDBJ databases">
        <title>Horizontal transference of carbapenem resistance between Klebsiella pneumoniae and Kluyvera ascorbata during abdominal infection: a case report.</title>
        <authorList>
            <person name="Raro O.H.F."/>
            <person name="Lima-Morales D."/>
            <person name="Barth A.L."/>
            <person name="Paim T.G.S."/>
            <person name="Mott M.P."/>
            <person name="Riche C.V.W."/>
            <person name="Teixeira U.F."/>
            <person name="Waechter F."/>
            <person name="Dias C.A.G."/>
        </authorList>
    </citation>
    <scope>NUCLEOTIDE SEQUENCE [LARGE SCALE GENOMIC DNA]</scope>
    <source>
        <strain evidence="2 3">OT2</strain>
    </source>
</reference>
<dbReference type="RefSeq" id="WP_123652574.1">
    <property type="nucleotide sequence ID" value="NZ_RHFN01000034.1"/>
</dbReference>